<dbReference type="FunFam" id="3.40.630.40:FF:000005">
    <property type="entry name" value="N-acetylmuramoyl-L-alanine amidase (AmiA)"/>
    <property type="match status" value="1"/>
</dbReference>
<feature type="domain" description="MurNAc-LAA" evidence="5">
    <location>
        <begin position="138"/>
        <end position="301"/>
    </location>
</feature>
<organism evidence="6 7">
    <name type="scientific">Brachyspira suanatina</name>
    <dbReference type="NCBI Taxonomy" id="381802"/>
    <lineage>
        <taxon>Bacteria</taxon>
        <taxon>Pseudomonadati</taxon>
        <taxon>Spirochaetota</taxon>
        <taxon>Spirochaetia</taxon>
        <taxon>Brachyspirales</taxon>
        <taxon>Brachyspiraceae</taxon>
        <taxon>Brachyspira</taxon>
    </lineage>
</organism>
<dbReference type="GO" id="GO:0030288">
    <property type="term" value="C:outer membrane-bounded periplasmic space"/>
    <property type="evidence" value="ECO:0007669"/>
    <property type="project" value="TreeGrafter"/>
</dbReference>
<comment type="catalytic activity">
    <reaction evidence="1">
        <text>Hydrolyzes the link between N-acetylmuramoyl residues and L-amino acid residues in certain cell-wall glycopeptides.</text>
        <dbReference type="EC" id="3.5.1.28"/>
    </reaction>
</comment>
<dbReference type="EMBL" id="CVLB01000001">
    <property type="protein sequence ID" value="CRF32197.1"/>
    <property type="molecule type" value="Genomic_DNA"/>
</dbReference>
<dbReference type="SUPFAM" id="SSF53187">
    <property type="entry name" value="Zn-dependent exopeptidases"/>
    <property type="match status" value="1"/>
</dbReference>
<feature type="transmembrane region" description="Helical" evidence="4">
    <location>
        <begin position="20"/>
        <end position="36"/>
    </location>
</feature>
<sequence length="315" mass="35401">MYQGRLWLFGGNQRGRRITLLLITVLALFNTCYLLYPQNNDKIKLNNLNIKVEDLKEAFNPAVSKFSEKTISTIIIDPGHGGKDPGAVGVNKLFEKDIVLAFSLELKEELEDLLPNVKIVLTRTGDTYPTLEKRFEIANDAAKINTDKAKNALFVSVHANASFSPSARGFEAYFVSAQESSEYARAVSMFENEALVKFDNIDTSKYEKDSSQITHNSMLIEQYQKESKLLAESITEQVLKVSGVARRTKPVQNALFYVLKGAVMPSTLIELGFITNPEDAKFMNTKETRLKMVKATAEGIKQYIELFEKTKGFTK</sequence>
<dbReference type="OrthoDB" id="9806267at2"/>
<dbReference type="InterPro" id="IPR050695">
    <property type="entry name" value="N-acetylmuramoyl_amidase_3"/>
</dbReference>
<reference evidence="7" key="1">
    <citation type="submission" date="2015-04" db="EMBL/GenBank/DDBJ databases">
        <authorList>
            <person name="Mushtaq Mamoona"/>
        </authorList>
    </citation>
    <scope>NUCLEOTIDE SEQUENCE [LARGE SCALE GENOMIC DNA]</scope>
    <source>
        <strain evidence="7">AN4859/03</strain>
    </source>
</reference>
<name>A0A0G4K4X2_9SPIR</name>
<keyword evidence="4" id="KW-1133">Transmembrane helix</keyword>
<keyword evidence="3" id="KW-0378">Hydrolase</keyword>
<dbReference type="RefSeq" id="WP_048593752.1">
    <property type="nucleotide sequence ID" value="NZ_CVLB01000001.1"/>
</dbReference>
<dbReference type="InterPro" id="IPR002508">
    <property type="entry name" value="MurNAc-LAA_cat"/>
</dbReference>
<dbReference type="GO" id="GO:0009253">
    <property type="term" value="P:peptidoglycan catabolic process"/>
    <property type="evidence" value="ECO:0007669"/>
    <property type="project" value="InterPro"/>
</dbReference>
<dbReference type="SMART" id="SM00646">
    <property type="entry name" value="Ami_3"/>
    <property type="match status" value="1"/>
</dbReference>
<evidence type="ECO:0000313" key="6">
    <source>
        <dbReference type="EMBL" id="CRF32197.1"/>
    </source>
</evidence>
<dbReference type="EC" id="3.5.1.28" evidence="2"/>
<evidence type="ECO:0000313" key="7">
    <source>
        <dbReference type="Proteomes" id="UP000043763"/>
    </source>
</evidence>
<keyword evidence="4" id="KW-0472">Membrane</keyword>
<dbReference type="Gene3D" id="3.40.630.40">
    <property type="entry name" value="Zn-dependent exopeptidases"/>
    <property type="match status" value="1"/>
</dbReference>
<dbReference type="PANTHER" id="PTHR30404:SF0">
    <property type="entry name" value="N-ACETYLMURAMOYL-L-ALANINE AMIDASE AMIC"/>
    <property type="match status" value="1"/>
</dbReference>
<dbReference type="AlphaFoldDB" id="A0A0G4K4X2"/>
<dbReference type="CDD" id="cd02696">
    <property type="entry name" value="MurNAc-LAA"/>
    <property type="match status" value="1"/>
</dbReference>
<dbReference type="GO" id="GO:0008745">
    <property type="term" value="F:N-acetylmuramoyl-L-alanine amidase activity"/>
    <property type="evidence" value="ECO:0007669"/>
    <property type="project" value="UniProtKB-EC"/>
</dbReference>
<accession>A0A0G4K4X2</accession>
<gene>
    <name evidence="6" type="ORF">BRSU_0641</name>
</gene>
<keyword evidence="7" id="KW-1185">Reference proteome</keyword>
<dbReference type="Pfam" id="PF01520">
    <property type="entry name" value="Amidase_3"/>
    <property type="match status" value="1"/>
</dbReference>
<keyword evidence="4" id="KW-0812">Transmembrane</keyword>
<dbReference type="Proteomes" id="UP000043763">
    <property type="component" value="Unassembled WGS sequence"/>
</dbReference>
<evidence type="ECO:0000256" key="4">
    <source>
        <dbReference type="SAM" id="Phobius"/>
    </source>
</evidence>
<evidence type="ECO:0000256" key="3">
    <source>
        <dbReference type="ARBA" id="ARBA00022801"/>
    </source>
</evidence>
<protein>
    <recommendedName>
        <fullName evidence="2">N-acetylmuramoyl-L-alanine amidase</fullName>
        <ecNumber evidence="2">3.5.1.28</ecNumber>
    </recommendedName>
</protein>
<evidence type="ECO:0000256" key="2">
    <source>
        <dbReference type="ARBA" id="ARBA00011901"/>
    </source>
</evidence>
<dbReference type="PANTHER" id="PTHR30404">
    <property type="entry name" value="N-ACETYLMURAMOYL-L-ALANINE AMIDASE"/>
    <property type="match status" value="1"/>
</dbReference>
<proteinExistence type="predicted"/>
<evidence type="ECO:0000259" key="5">
    <source>
        <dbReference type="SMART" id="SM00646"/>
    </source>
</evidence>
<evidence type="ECO:0000256" key="1">
    <source>
        <dbReference type="ARBA" id="ARBA00001561"/>
    </source>
</evidence>